<evidence type="ECO:0000313" key="2">
    <source>
        <dbReference type="Proteomes" id="UP000235672"/>
    </source>
</evidence>
<protein>
    <submittedName>
        <fullName evidence="1">Uncharacterized protein</fullName>
    </submittedName>
</protein>
<sequence length="119" mass="13732">MIEEFLASKEATVAVMPPAKERNVYWTLAIVTRFNHMDGVAPWNDVVPLTANSRVVLEREYRRDASYEKAARVLEVMALIRIYIRRFRGGDGEIFASFDVHMKPVSRDFEVREDLVPTS</sequence>
<dbReference type="STRING" id="1745343.A0A2J6QF43"/>
<dbReference type="Proteomes" id="UP000235672">
    <property type="component" value="Unassembled WGS sequence"/>
</dbReference>
<reference evidence="1 2" key="1">
    <citation type="submission" date="2016-05" db="EMBL/GenBank/DDBJ databases">
        <title>A degradative enzymes factory behind the ericoid mycorrhizal symbiosis.</title>
        <authorList>
            <consortium name="DOE Joint Genome Institute"/>
            <person name="Martino E."/>
            <person name="Morin E."/>
            <person name="Grelet G."/>
            <person name="Kuo A."/>
            <person name="Kohler A."/>
            <person name="Daghino S."/>
            <person name="Barry K."/>
            <person name="Choi C."/>
            <person name="Cichocki N."/>
            <person name="Clum A."/>
            <person name="Copeland A."/>
            <person name="Hainaut M."/>
            <person name="Haridas S."/>
            <person name="Labutti K."/>
            <person name="Lindquist E."/>
            <person name="Lipzen A."/>
            <person name="Khouja H.-R."/>
            <person name="Murat C."/>
            <person name="Ohm R."/>
            <person name="Olson A."/>
            <person name="Spatafora J."/>
            <person name="Veneault-Fourrey C."/>
            <person name="Henrissat B."/>
            <person name="Grigoriev I."/>
            <person name="Martin F."/>
            <person name="Perotto S."/>
        </authorList>
    </citation>
    <scope>NUCLEOTIDE SEQUENCE [LARGE SCALE GENOMIC DNA]</scope>
    <source>
        <strain evidence="1 2">UAMH 7357</strain>
    </source>
</reference>
<organism evidence="1 2">
    <name type="scientific">Hyaloscypha hepaticicola</name>
    <dbReference type="NCBI Taxonomy" id="2082293"/>
    <lineage>
        <taxon>Eukaryota</taxon>
        <taxon>Fungi</taxon>
        <taxon>Dikarya</taxon>
        <taxon>Ascomycota</taxon>
        <taxon>Pezizomycotina</taxon>
        <taxon>Leotiomycetes</taxon>
        <taxon>Helotiales</taxon>
        <taxon>Hyaloscyphaceae</taxon>
        <taxon>Hyaloscypha</taxon>
    </lineage>
</organism>
<dbReference type="AlphaFoldDB" id="A0A2J6QF43"/>
<gene>
    <name evidence="1" type="ORF">NA56DRAFT_461054</name>
</gene>
<keyword evidence="2" id="KW-1185">Reference proteome</keyword>
<name>A0A2J6QF43_9HELO</name>
<proteinExistence type="predicted"/>
<evidence type="ECO:0000313" key="1">
    <source>
        <dbReference type="EMBL" id="PMD24889.1"/>
    </source>
</evidence>
<accession>A0A2J6QF43</accession>
<dbReference type="EMBL" id="KZ613471">
    <property type="protein sequence ID" value="PMD24889.1"/>
    <property type="molecule type" value="Genomic_DNA"/>
</dbReference>
<dbReference type="OrthoDB" id="422362at2759"/>